<feature type="domain" description="SRCR" evidence="5">
    <location>
        <begin position="110"/>
        <end position="251"/>
    </location>
</feature>
<organism evidence="6 7">
    <name type="scientific">Astrephomene gubernaculifera</name>
    <dbReference type="NCBI Taxonomy" id="47775"/>
    <lineage>
        <taxon>Eukaryota</taxon>
        <taxon>Viridiplantae</taxon>
        <taxon>Chlorophyta</taxon>
        <taxon>core chlorophytes</taxon>
        <taxon>Chlorophyceae</taxon>
        <taxon>CS clade</taxon>
        <taxon>Chlamydomonadales</taxon>
        <taxon>Astrephomenaceae</taxon>
        <taxon>Astrephomene</taxon>
    </lineage>
</organism>
<evidence type="ECO:0000259" key="5">
    <source>
        <dbReference type="PROSITE" id="PS50287"/>
    </source>
</evidence>
<accession>A0AAD3DZJ8</accession>
<feature type="region of interest" description="Disordered" evidence="3">
    <location>
        <begin position="251"/>
        <end position="274"/>
    </location>
</feature>
<keyword evidence="2" id="KW-1015">Disulfide bond</keyword>
<dbReference type="SMART" id="SM00202">
    <property type="entry name" value="SR"/>
    <property type="match status" value="1"/>
</dbReference>
<dbReference type="EMBL" id="BMAR01000040">
    <property type="protein sequence ID" value="GFR50713.1"/>
    <property type="molecule type" value="Genomic_DNA"/>
</dbReference>
<evidence type="ECO:0000313" key="7">
    <source>
        <dbReference type="Proteomes" id="UP001054857"/>
    </source>
</evidence>
<reference evidence="6 7" key="1">
    <citation type="journal article" date="2021" name="Sci. Rep.">
        <title>Genome sequencing of the multicellular alga Astrephomene provides insights into convergent evolution of germ-soma differentiation.</title>
        <authorList>
            <person name="Yamashita S."/>
            <person name="Yamamoto K."/>
            <person name="Matsuzaki R."/>
            <person name="Suzuki S."/>
            <person name="Yamaguchi H."/>
            <person name="Hirooka S."/>
            <person name="Minakuchi Y."/>
            <person name="Miyagishima S."/>
            <person name="Kawachi M."/>
            <person name="Toyoda A."/>
            <person name="Nozaki H."/>
        </authorList>
    </citation>
    <scope>NUCLEOTIDE SEQUENCE [LARGE SCALE GENOMIC DNA]</scope>
    <source>
        <strain evidence="6 7">NIES-4017</strain>
    </source>
</reference>
<dbReference type="GO" id="GO:0016020">
    <property type="term" value="C:membrane"/>
    <property type="evidence" value="ECO:0007669"/>
    <property type="project" value="InterPro"/>
</dbReference>
<keyword evidence="4" id="KW-0732">Signal</keyword>
<dbReference type="AlphaFoldDB" id="A0AAD3DZJ8"/>
<comment type="caution">
    <text evidence="6">The sequence shown here is derived from an EMBL/GenBank/DDBJ whole genome shotgun (WGS) entry which is preliminary data.</text>
</comment>
<dbReference type="InterPro" id="IPR001190">
    <property type="entry name" value="SRCR"/>
</dbReference>
<sequence>MLIAFTSDHCLRRASFKRQTHVTQVLLLILLLCSSLIGTECATKKKPPPPPVRSKPPSPAPRPPPKSSKKSPPPAPKPPSPNPPSPSPPPPPPPPSPPPSPPTVETKNGIRLVGGDGSGYGRLEVSSNSSWLTSTVTWRALCDDGSFTVEYAQTFCKLLGYKFGRQIHAEGTSTLAANDTILHPLGTLKCMSVAASPPPSPLDTSPLSHHRRALLSIRRGTVLFPPRAKYYCSFQLGTCAAGSELVALQCSDTRLPPTPPPPPAPPSPPAIPASQTGRIRVIGSGQGAQPWVEPNLCTGADPDSGCTLLSRVELLVTDPTNPAGAVWAPLCYPAADSGMQEYWDYNVADVACKQYYGYIPGRKDNYYYLVNGSPYTPFNIPGLLPPPSLPATPNSSPSNPPASPSLSSPAMPPPPPLSPGERVFETYSYRAWASVNLTAMSYAASVQDLGLEVTTEPCESGQLFAIQCSALVM</sequence>
<evidence type="ECO:0000256" key="3">
    <source>
        <dbReference type="SAM" id="MobiDB-lite"/>
    </source>
</evidence>
<gene>
    <name evidence="6" type="ORF">Agub_g12970</name>
</gene>
<evidence type="ECO:0000313" key="6">
    <source>
        <dbReference type="EMBL" id="GFR50713.1"/>
    </source>
</evidence>
<dbReference type="PRINTS" id="PR01217">
    <property type="entry name" value="PRICHEXTENSN"/>
</dbReference>
<feature type="compositionally biased region" description="Pro residues" evidence="3">
    <location>
        <begin position="256"/>
        <end position="271"/>
    </location>
</feature>
<evidence type="ECO:0000256" key="1">
    <source>
        <dbReference type="ARBA" id="ARBA00008721"/>
    </source>
</evidence>
<proteinExistence type="inferred from homology"/>
<dbReference type="PANTHER" id="PTHR47466:SF1">
    <property type="entry name" value="METALLOPROTEASE MEP1 (AFU_ORTHOLOGUE AFUA_1G07730)-RELATED"/>
    <property type="match status" value="1"/>
</dbReference>
<comment type="similarity">
    <text evidence="1">Belongs to the peptidase M43B family.</text>
</comment>
<dbReference type="PANTHER" id="PTHR47466">
    <property type="match status" value="1"/>
</dbReference>
<evidence type="ECO:0000256" key="2">
    <source>
        <dbReference type="ARBA" id="ARBA00023157"/>
    </source>
</evidence>
<feature type="region of interest" description="Disordered" evidence="3">
    <location>
        <begin position="41"/>
        <end position="121"/>
    </location>
</feature>
<dbReference type="Proteomes" id="UP001054857">
    <property type="component" value="Unassembled WGS sequence"/>
</dbReference>
<dbReference type="PROSITE" id="PS50287">
    <property type="entry name" value="SRCR_2"/>
    <property type="match status" value="1"/>
</dbReference>
<feature type="signal peptide" evidence="4">
    <location>
        <begin position="1"/>
        <end position="41"/>
    </location>
</feature>
<feature type="region of interest" description="Disordered" evidence="3">
    <location>
        <begin position="386"/>
        <end position="417"/>
    </location>
</feature>
<dbReference type="InterPro" id="IPR036772">
    <property type="entry name" value="SRCR-like_dom_sf"/>
</dbReference>
<dbReference type="SUPFAM" id="SSF56487">
    <property type="entry name" value="SRCR-like"/>
    <property type="match status" value="1"/>
</dbReference>
<feature type="chain" id="PRO_5041999061" description="SRCR domain-containing protein" evidence="4">
    <location>
        <begin position="42"/>
        <end position="473"/>
    </location>
</feature>
<keyword evidence="7" id="KW-1185">Reference proteome</keyword>
<evidence type="ECO:0000256" key="4">
    <source>
        <dbReference type="SAM" id="SignalP"/>
    </source>
</evidence>
<protein>
    <recommendedName>
        <fullName evidence="5">SRCR domain-containing protein</fullName>
    </recommendedName>
</protein>
<dbReference type="Gene3D" id="3.10.250.10">
    <property type="entry name" value="SRCR-like domain"/>
    <property type="match status" value="1"/>
</dbReference>
<feature type="compositionally biased region" description="Pro residues" evidence="3">
    <location>
        <begin position="48"/>
        <end position="102"/>
    </location>
</feature>
<name>A0AAD3DZJ8_9CHLO</name>